<dbReference type="Pfam" id="PF00126">
    <property type="entry name" value="HTH_1"/>
    <property type="match status" value="1"/>
</dbReference>
<dbReference type="GO" id="GO:0003677">
    <property type="term" value="F:DNA binding"/>
    <property type="evidence" value="ECO:0007669"/>
    <property type="project" value="UniProtKB-KW"/>
</dbReference>
<dbReference type="GO" id="GO:0032993">
    <property type="term" value="C:protein-DNA complex"/>
    <property type="evidence" value="ECO:0007669"/>
    <property type="project" value="TreeGrafter"/>
</dbReference>
<keyword evidence="7" id="KW-1185">Reference proteome</keyword>
<dbReference type="Gene3D" id="3.40.190.10">
    <property type="entry name" value="Periplasmic binding protein-like II"/>
    <property type="match status" value="2"/>
</dbReference>
<dbReference type="InterPro" id="IPR036388">
    <property type="entry name" value="WH-like_DNA-bd_sf"/>
</dbReference>
<protein>
    <submittedName>
        <fullName evidence="6">DNA-binding transcriptional regulator, LysR family</fullName>
    </submittedName>
</protein>
<sequence>MLRYTLRQLEYFVAVGEAGSIARAAERINVSSPSISAAITQLEQEFGLPLFVRQHAQGLSLTQAGRQMLDQARTVLREAGAMMDIAGDIAGTVRGPMSVGCLVTFAQIVLPALRRGFEAVFPDIRLRQHELNQLEIFSALRRSEIDLALTYDLSLPSDLKFEPLLSLPPFALLDEGHPLAGRREVTVEDLKEYPMVLLDLPLSADYFLSFFDGIGARPRVAERTRDMAVMRSLVANGFGYSIANVRPLNTLSPDGKPLRFVPIRGAPRPMQMGLLMARDAGKSNAVRAFGQHCREAVQGGALPGIGGIVVTERS</sequence>
<gene>
    <name evidence="6" type="ORF">SAMN05444142_105268</name>
</gene>
<keyword evidence="2" id="KW-0805">Transcription regulation</keyword>
<evidence type="ECO:0000256" key="2">
    <source>
        <dbReference type="ARBA" id="ARBA00023015"/>
    </source>
</evidence>
<evidence type="ECO:0000259" key="5">
    <source>
        <dbReference type="PROSITE" id="PS50931"/>
    </source>
</evidence>
<accession>A0A1H0FCF5</accession>
<dbReference type="AlphaFoldDB" id="A0A1H0FCF5"/>
<dbReference type="OrthoDB" id="8679465at2"/>
<evidence type="ECO:0000313" key="6">
    <source>
        <dbReference type="EMBL" id="SHK47274.1"/>
    </source>
</evidence>
<dbReference type="PRINTS" id="PR00039">
    <property type="entry name" value="HTHLYSR"/>
</dbReference>
<dbReference type="EMBL" id="FQZZ01000005">
    <property type="protein sequence ID" value="SHK47274.1"/>
    <property type="molecule type" value="Genomic_DNA"/>
</dbReference>
<organism evidence="6 7">
    <name type="scientific">Lutimaribacter pacificus</name>
    <dbReference type="NCBI Taxonomy" id="391948"/>
    <lineage>
        <taxon>Bacteria</taxon>
        <taxon>Pseudomonadati</taxon>
        <taxon>Pseudomonadota</taxon>
        <taxon>Alphaproteobacteria</taxon>
        <taxon>Rhodobacterales</taxon>
        <taxon>Roseobacteraceae</taxon>
        <taxon>Lutimaribacter</taxon>
    </lineage>
</organism>
<name>A0A1H0FCF5_9RHOB</name>
<dbReference type="SUPFAM" id="SSF53850">
    <property type="entry name" value="Periplasmic binding protein-like II"/>
    <property type="match status" value="1"/>
</dbReference>
<dbReference type="PANTHER" id="PTHR30346:SF0">
    <property type="entry name" value="HCA OPERON TRANSCRIPTIONAL ACTIVATOR HCAR"/>
    <property type="match status" value="1"/>
</dbReference>
<dbReference type="InterPro" id="IPR036390">
    <property type="entry name" value="WH_DNA-bd_sf"/>
</dbReference>
<evidence type="ECO:0000313" key="7">
    <source>
        <dbReference type="Proteomes" id="UP000324252"/>
    </source>
</evidence>
<dbReference type="PROSITE" id="PS50931">
    <property type="entry name" value="HTH_LYSR"/>
    <property type="match status" value="1"/>
</dbReference>
<comment type="similarity">
    <text evidence="1">Belongs to the LysR transcriptional regulatory family.</text>
</comment>
<evidence type="ECO:0000256" key="4">
    <source>
        <dbReference type="ARBA" id="ARBA00023163"/>
    </source>
</evidence>
<dbReference type="SUPFAM" id="SSF46785">
    <property type="entry name" value="Winged helix' DNA-binding domain"/>
    <property type="match status" value="1"/>
</dbReference>
<dbReference type="FunFam" id="1.10.10.10:FF:000001">
    <property type="entry name" value="LysR family transcriptional regulator"/>
    <property type="match status" value="1"/>
</dbReference>
<keyword evidence="3 6" id="KW-0238">DNA-binding</keyword>
<keyword evidence="4" id="KW-0804">Transcription</keyword>
<reference evidence="6 7" key="1">
    <citation type="submission" date="2016-11" db="EMBL/GenBank/DDBJ databases">
        <authorList>
            <person name="Varghese N."/>
            <person name="Submissions S."/>
        </authorList>
    </citation>
    <scope>NUCLEOTIDE SEQUENCE [LARGE SCALE GENOMIC DNA]</scope>
    <source>
        <strain evidence="6 7">DSM 29620</strain>
    </source>
</reference>
<evidence type="ECO:0000256" key="1">
    <source>
        <dbReference type="ARBA" id="ARBA00009437"/>
    </source>
</evidence>
<feature type="domain" description="HTH lysR-type" evidence="5">
    <location>
        <begin position="4"/>
        <end position="62"/>
    </location>
</feature>
<dbReference type="RefSeq" id="WP_149787635.1">
    <property type="nucleotide sequence ID" value="NZ_FNIO01000002.1"/>
</dbReference>
<dbReference type="InterPro" id="IPR005119">
    <property type="entry name" value="LysR_subst-bd"/>
</dbReference>
<dbReference type="Proteomes" id="UP000324252">
    <property type="component" value="Unassembled WGS sequence"/>
</dbReference>
<dbReference type="PANTHER" id="PTHR30346">
    <property type="entry name" value="TRANSCRIPTIONAL DUAL REGULATOR HCAR-RELATED"/>
    <property type="match status" value="1"/>
</dbReference>
<dbReference type="Gene3D" id="1.10.10.10">
    <property type="entry name" value="Winged helix-like DNA-binding domain superfamily/Winged helix DNA-binding domain"/>
    <property type="match status" value="1"/>
</dbReference>
<evidence type="ECO:0000256" key="3">
    <source>
        <dbReference type="ARBA" id="ARBA00023125"/>
    </source>
</evidence>
<dbReference type="GO" id="GO:0003700">
    <property type="term" value="F:DNA-binding transcription factor activity"/>
    <property type="evidence" value="ECO:0007669"/>
    <property type="project" value="InterPro"/>
</dbReference>
<dbReference type="InterPro" id="IPR000847">
    <property type="entry name" value="LysR_HTH_N"/>
</dbReference>
<dbReference type="Pfam" id="PF03466">
    <property type="entry name" value="LysR_substrate"/>
    <property type="match status" value="1"/>
</dbReference>
<dbReference type="CDD" id="cd08412">
    <property type="entry name" value="PBP2_PAO1_like"/>
    <property type="match status" value="1"/>
</dbReference>
<proteinExistence type="inferred from homology"/>